<dbReference type="PANTHER" id="PTHR43512">
    <property type="entry name" value="TRANSLATION FACTOR GUF1-RELATED"/>
    <property type="match status" value="1"/>
</dbReference>
<dbReference type="SUPFAM" id="SSF54980">
    <property type="entry name" value="EF-G C-terminal domain-like"/>
    <property type="match status" value="2"/>
</dbReference>
<accession>X1ACL8</accession>
<dbReference type="GO" id="GO:0045727">
    <property type="term" value="P:positive regulation of translation"/>
    <property type="evidence" value="ECO:0007669"/>
    <property type="project" value="TreeGrafter"/>
</dbReference>
<dbReference type="GO" id="GO:0005525">
    <property type="term" value="F:GTP binding"/>
    <property type="evidence" value="ECO:0007669"/>
    <property type="project" value="UniProtKB-KW"/>
</dbReference>
<evidence type="ECO:0000256" key="1">
    <source>
        <dbReference type="ARBA" id="ARBA00005454"/>
    </source>
</evidence>
<dbReference type="Pfam" id="PF00009">
    <property type="entry name" value="GTP_EFTU"/>
    <property type="match status" value="1"/>
</dbReference>
<dbReference type="Pfam" id="PF03144">
    <property type="entry name" value="GTP_EFTU_D2"/>
    <property type="match status" value="1"/>
</dbReference>
<dbReference type="PANTHER" id="PTHR43512:SF4">
    <property type="entry name" value="TRANSLATION FACTOR GUF1 HOMOLOG, CHLOROPLASTIC"/>
    <property type="match status" value="1"/>
</dbReference>
<dbReference type="GO" id="GO:0043022">
    <property type="term" value="F:ribosome binding"/>
    <property type="evidence" value="ECO:0007669"/>
    <property type="project" value="TreeGrafter"/>
</dbReference>
<dbReference type="Gene3D" id="2.40.30.10">
    <property type="entry name" value="Translation factors"/>
    <property type="match status" value="1"/>
</dbReference>
<keyword evidence="4" id="KW-0342">GTP-binding</keyword>
<organism evidence="6">
    <name type="scientific">marine sediment metagenome</name>
    <dbReference type="NCBI Taxonomy" id="412755"/>
    <lineage>
        <taxon>unclassified sequences</taxon>
        <taxon>metagenomes</taxon>
        <taxon>ecological metagenomes</taxon>
    </lineage>
</organism>
<dbReference type="FunFam" id="2.40.30.10:FF:000015">
    <property type="entry name" value="Translation factor GUF1, mitochondrial"/>
    <property type="match status" value="1"/>
</dbReference>
<dbReference type="AlphaFoldDB" id="X1ACL8"/>
<keyword evidence="3" id="KW-0378">Hydrolase</keyword>
<feature type="domain" description="Tr-type G" evidence="5">
    <location>
        <begin position="6"/>
        <end position="183"/>
    </location>
</feature>
<feature type="non-terminal residue" evidence="6">
    <location>
        <position position="449"/>
    </location>
</feature>
<comment type="caution">
    <text evidence="6">The sequence shown here is derived from an EMBL/GenBank/DDBJ whole genome shotgun (WGS) entry which is preliminary data.</text>
</comment>
<dbReference type="InterPro" id="IPR027417">
    <property type="entry name" value="P-loop_NTPase"/>
</dbReference>
<dbReference type="InterPro" id="IPR000795">
    <property type="entry name" value="T_Tr_GTP-bd_dom"/>
</dbReference>
<evidence type="ECO:0000256" key="4">
    <source>
        <dbReference type="ARBA" id="ARBA00023134"/>
    </source>
</evidence>
<dbReference type="CDD" id="cd16260">
    <property type="entry name" value="EF4_III"/>
    <property type="match status" value="1"/>
</dbReference>
<sequence length="449" mass="49780">MSAEIDKIRNFSIIAHIDHGKSTLADRFLQFTGAISDREFRNQVLDDMDLEREKGITIKARAVRIKYKDYSLNLIDTPGHVDFTYEVTKSLAACEGALLLVDAAQGVEAQTVSNLQLALGYNLAIIPIINKIDLANADVERVKRQLGDILKIKADEVILASAKEGVGTEQILEAIVLRIPPPKGREDAPLQALIFDSKFDVFKGVIIYLRVMNGCLRPNMEVKLISTGEVYKVEEVGIFTPRPSRVAELSCGRVGYITCNIKEADKVSVGDTVTNAASPCKKALPGYKKLLPLVFCSLYPINSKDYPLLREALGKLRLNDTGLVYEPESSGSLGLGFRCGFLGLLHMEIIQERLEREFGLELITVAPGVKYQIKEKNGRIITINDPAKLPPPYQIAQILEPYIETVIITPRDSLGDIMELAQSRRGTYKDTEYLAADSCLDYHLKKLPG</sequence>
<keyword evidence="2" id="KW-0547">Nucleotide-binding</keyword>
<name>X1ACL8_9ZZZZ</name>
<dbReference type="GO" id="GO:0003924">
    <property type="term" value="F:GTPase activity"/>
    <property type="evidence" value="ECO:0007669"/>
    <property type="project" value="InterPro"/>
</dbReference>
<evidence type="ECO:0000259" key="5">
    <source>
        <dbReference type="PROSITE" id="PS51722"/>
    </source>
</evidence>
<gene>
    <name evidence="6" type="ORF">S01H4_15586</name>
</gene>
<proteinExistence type="inferred from homology"/>
<dbReference type="PRINTS" id="PR00315">
    <property type="entry name" value="ELONGATNFCT"/>
</dbReference>
<dbReference type="EMBL" id="BART01006828">
    <property type="protein sequence ID" value="GAG70408.1"/>
    <property type="molecule type" value="Genomic_DNA"/>
</dbReference>
<evidence type="ECO:0000256" key="3">
    <source>
        <dbReference type="ARBA" id="ARBA00022801"/>
    </source>
</evidence>
<dbReference type="NCBIfam" id="TIGR00231">
    <property type="entry name" value="small_GTP"/>
    <property type="match status" value="1"/>
</dbReference>
<dbReference type="CDD" id="cd03699">
    <property type="entry name" value="EF4_II"/>
    <property type="match status" value="1"/>
</dbReference>
<dbReference type="InterPro" id="IPR006297">
    <property type="entry name" value="EF-4"/>
</dbReference>
<dbReference type="Gene3D" id="3.30.70.870">
    <property type="entry name" value="Elongation Factor G (Translational Gtpase), domain 3"/>
    <property type="match status" value="1"/>
</dbReference>
<dbReference type="NCBIfam" id="TIGR01393">
    <property type="entry name" value="lepA"/>
    <property type="match status" value="1"/>
</dbReference>
<dbReference type="InterPro" id="IPR004161">
    <property type="entry name" value="EFTu-like_2"/>
</dbReference>
<comment type="similarity">
    <text evidence="1">Belongs to the TRAFAC class translation factor GTPase superfamily. Classic translation factor GTPase family. LepA subfamily.</text>
</comment>
<dbReference type="Gene3D" id="3.30.70.240">
    <property type="match status" value="1"/>
</dbReference>
<dbReference type="InterPro" id="IPR005225">
    <property type="entry name" value="Small_GTP-bd"/>
</dbReference>
<reference evidence="6" key="1">
    <citation type="journal article" date="2014" name="Front. Microbiol.">
        <title>High frequency of phylogenetically diverse reductive dehalogenase-homologous genes in deep subseafloor sedimentary metagenomes.</title>
        <authorList>
            <person name="Kawai M."/>
            <person name="Futagami T."/>
            <person name="Toyoda A."/>
            <person name="Takaki Y."/>
            <person name="Nishi S."/>
            <person name="Hori S."/>
            <person name="Arai W."/>
            <person name="Tsubouchi T."/>
            <person name="Morono Y."/>
            <person name="Uchiyama I."/>
            <person name="Ito T."/>
            <person name="Fujiyama A."/>
            <person name="Inagaki F."/>
            <person name="Takami H."/>
        </authorList>
    </citation>
    <scope>NUCLEOTIDE SEQUENCE</scope>
    <source>
        <strain evidence="6">Expedition CK06-06</strain>
    </source>
</reference>
<evidence type="ECO:0000256" key="2">
    <source>
        <dbReference type="ARBA" id="ARBA00022741"/>
    </source>
</evidence>
<dbReference type="CDD" id="cd01890">
    <property type="entry name" value="LepA"/>
    <property type="match status" value="1"/>
</dbReference>
<dbReference type="InterPro" id="IPR009000">
    <property type="entry name" value="Transl_B-barrel_sf"/>
</dbReference>
<evidence type="ECO:0000313" key="6">
    <source>
        <dbReference type="EMBL" id="GAG70408.1"/>
    </source>
</evidence>
<dbReference type="PROSITE" id="PS51722">
    <property type="entry name" value="G_TR_2"/>
    <property type="match status" value="1"/>
</dbReference>
<dbReference type="InterPro" id="IPR035647">
    <property type="entry name" value="EFG_III/V"/>
</dbReference>
<dbReference type="SUPFAM" id="SSF52540">
    <property type="entry name" value="P-loop containing nucleoside triphosphate hydrolases"/>
    <property type="match status" value="1"/>
</dbReference>
<dbReference type="FunFam" id="3.40.50.300:FF:000078">
    <property type="entry name" value="Elongation factor 4"/>
    <property type="match status" value="1"/>
</dbReference>
<dbReference type="Gene3D" id="3.40.50.300">
    <property type="entry name" value="P-loop containing nucleotide triphosphate hydrolases"/>
    <property type="match status" value="1"/>
</dbReference>
<protein>
    <recommendedName>
        <fullName evidence="5">Tr-type G domain-containing protein</fullName>
    </recommendedName>
</protein>
<dbReference type="HAMAP" id="MF_00071">
    <property type="entry name" value="LepA"/>
    <property type="match status" value="1"/>
</dbReference>
<dbReference type="FunFam" id="3.30.70.870:FF:000004">
    <property type="entry name" value="Translation factor GUF1, mitochondrial"/>
    <property type="match status" value="1"/>
</dbReference>
<dbReference type="SUPFAM" id="SSF50447">
    <property type="entry name" value="Translation proteins"/>
    <property type="match status" value="1"/>
</dbReference>